<dbReference type="InterPro" id="IPR003615">
    <property type="entry name" value="HNH_nuc"/>
</dbReference>
<dbReference type="InterPro" id="IPR041409">
    <property type="entry name" value="RE_AspBHI_N"/>
</dbReference>
<organism evidence="3 4">
    <name type="scientific">Natrinema pallidum DSM 3751</name>
    <dbReference type="NCBI Taxonomy" id="1227495"/>
    <lineage>
        <taxon>Archaea</taxon>
        <taxon>Methanobacteriati</taxon>
        <taxon>Methanobacteriota</taxon>
        <taxon>Stenosarchaea group</taxon>
        <taxon>Halobacteria</taxon>
        <taxon>Halobacteriales</taxon>
        <taxon>Natrialbaceae</taxon>
        <taxon>Natrinema</taxon>
    </lineage>
</organism>
<evidence type="ECO:0000259" key="2">
    <source>
        <dbReference type="Pfam" id="PF18062"/>
    </source>
</evidence>
<dbReference type="AlphaFoldDB" id="L9ZG70"/>
<dbReference type="PATRIC" id="fig|1227495.3.peg.19"/>
<name>L9ZG70_9EURY</name>
<gene>
    <name evidence="3" type="ORF">C487_00105</name>
</gene>
<dbReference type="eggNOG" id="arCOG07787">
    <property type="taxonomic scope" value="Archaea"/>
</dbReference>
<dbReference type="Pfam" id="PF18062">
    <property type="entry name" value="RE_AspBHI_N"/>
    <property type="match status" value="1"/>
</dbReference>
<evidence type="ECO:0008006" key="5">
    <source>
        <dbReference type="Google" id="ProtNLM"/>
    </source>
</evidence>
<dbReference type="Gene3D" id="2.30.280.20">
    <property type="match status" value="1"/>
</dbReference>
<protein>
    <recommendedName>
        <fullName evidence="5">HNH nuclease domain-containing protein</fullName>
    </recommendedName>
</protein>
<accession>L9ZG70</accession>
<evidence type="ECO:0000313" key="4">
    <source>
        <dbReference type="Proteomes" id="UP000011618"/>
    </source>
</evidence>
<evidence type="ECO:0000259" key="1">
    <source>
        <dbReference type="Pfam" id="PF13391"/>
    </source>
</evidence>
<dbReference type="Pfam" id="PF13391">
    <property type="entry name" value="HNH_2"/>
    <property type="match status" value="1"/>
</dbReference>
<sequence>MQRAFRVGEAYRDTGSFRSSEDQFLRWIRGPLSSGIKNTGGIRDLGANHSEIPAALILVSNDAGVSQHDDPWEDTLAVNAGYVSYWGDAKKDLRYDESAQNRKIKDAFDRMASGRREEVPPVLVFRKPESGVVEFCGLCVPDHFEVRTYQDDSGEQIPNYRFHFSILNTQAVPVSWLHKRAQTSDDDQAPEVWKQWVREGEVAQWPTGELLDTKGEVRRYETTKTMVSKAFREETFKRYGHACAMTGIREESLLDLAHILPQSQHPDLAEHAENVLVLNSLHHRAFDAALFTVDSEYRIRTSPSFEPAHPFLRETITEKEGNPIAFPPGVQVRPGFLEELNAGLSWL</sequence>
<dbReference type="RefSeq" id="WP_006183609.1">
    <property type="nucleotide sequence ID" value="NZ_AOII01000004.1"/>
</dbReference>
<proteinExistence type="predicted"/>
<feature type="domain" description="Restriction endonuclease AspBHI N-terminal" evidence="2">
    <location>
        <begin position="20"/>
        <end position="200"/>
    </location>
</feature>
<dbReference type="Proteomes" id="UP000011618">
    <property type="component" value="Unassembled WGS sequence"/>
</dbReference>
<reference evidence="3 4" key="1">
    <citation type="journal article" date="2014" name="PLoS Genet.">
        <title>Phylogenetically driven sequencing of extremely halophilic archaea reveals strategies for static and dynamic osmo-response.</title>
        <authorList>
            <person name="Becker E.A."/>
            <person name="Seitzer P.M."/>
            <person name="Tritt A."/>
            <person name="Larsen D."/>
            <person name="Krusor M."/>
            <person name="Yao A.I."/>
            <person name="Wu D."/>
            <person name="Madern D."/>
            <person name="Eisen J.A."/>
            <person name="Darling A.E."/>
            <person name="Facciotti M.T."/>
        </authorList>
    </citation>
    <scope>NUCLEOTIDE SEQUENCE [LARGE SCALE GENOMIC DNA]</scope>
    <source>
        <strain evidence="3 4">DSM 3751</strain>
    </source>
</reference>
<feature type="domain" description="HNH nuclease" evidence="1">
    <location>
        <begin position="243"/>
        <end position="294"/>
    </location>
</feature>
<comment type="caution">
    <text evidence="3">The sequence shown here is derived from an EMBL/GenBank/DDBJ whole genome shotgun (WGS) entry which is preliminary data.</text>
</comment>
<evidence type="ECO:0000313" key="3">
    <source>
        <dbReference type="EMBL" id="ELY84183.1"/>
    </source>
</evidence>
<dbReference type="EMBL" id="AOII01000004">
    <property type="protein sequence ID" value="ELY84183.1"/>
    <property type="molecule type" value="Genomic_DNA"/>
</dbReference>
<dbReference type="OrthoDB" id="11472at2157"/>